<dbReference type="Pfam" id="PF06732">
    <property type="entry name" value="Pescadillo_N"/>
    <property type="match status" value="1"/>
</dbReference>
<dbReference type="PANTHER" id="PTHR12221:SF6">
    <property type="entry name" value="PESCADILLO HOMOLOG"/>
    <property type="match status" value="1"/>
</dbReference>
<evidence type="ECO:0000256" key="1">
    <source>
        <dbReference type="ARBA" id="ARBA00004123"/>
    </source>
</evidence>
<reference evidence="2 3" key="1">
    <citation type="journal article" date="2017" name="Mol. Plant">
        <title>The Genome of Medicinal Plant Macleaya cordata Provides New Insights into Benzylisoquinoline Alkaloids Metabolism.</title>
        <authorList>
            <person name="Liu X."/>
            <person name="Liu Y."/>
            <person name="Huang P."/>
            <person name="Ma Y."/>
            <person name="Qing Z."/>
            <person name="Tang Q."/>
            <person name="Cao H."/>
            <person name="Cheng P."/>
            <person name="Zheng Y."/>
            <person name="Yuan Z."/>
            <person name="Zhou Y."/>
            <person name="Liu J."/>
            <person name="Tang Z."/>
            <person name="Zhuo Y."/>
            <person name="Zhang Y."/>
            <person name="Yu L."/>
            <person name="Huang J."/>
            <person name="Yang P."/>
            <person name="Peng Q."/>
            <person name="Zhang J."/>
            <person name="Jiang W."/>
            <person name="Zhang Z."/>
            <person name="Lin K."/>
            <person name="Ro D.K."/>
            <person name="Chen X."/>
            <person name="Xiong X."/>
            <person name="Shang Y."/>
            <person name="Huang S."/>
            <person name="Zeng J."/>
        </authorList>
    </citation>
    <scope>NUCLEOTIDE SEQUENCE [LARGE SCALE GENOMIC DNA]</scope>
    <source>
        <strain evidence="3">cv. BLH2017</strain>
        <tissue evidence="2">Root</tissue>
    </source>
</reference>
<dbReference type="InParanoid" id="A0A200Q6X1"/>
<dbReference type="OMA" id="MENADDM"/>
<dbReference type="OrthoDB" id="10264910at2759"/>
<accession>A0A200Q6X1</accession>
<evidence type="ECO:0000313" key="2">
    <source>
        <dbReference type="EMBL" id="OVA06223.1"/>
    </source>
</evidence>
<comment type="caution">
    <text evidence="2">The sequence shown here is derived from an EMBL/GenBank/DDBJ whole genome shotgun (WGS) entry which is preliminary data.</text>
</comment>
<organism evidence="2 3">
    <name type="scientific">Macleaya cordata</name>
    <name type="common">Five-seeded plume-poppy</name>
    <name type="synonym">Bocconia cordata</name>
    <dbReference type="NCBI Taxonomy" id="56857"/>
    <lineage>
        <taxon>Eukaryota</taxon>
        <taxon>Viridiplantae</taxon>
        <taxon>Streptophyta</taxon>
        <taxon>Embryophyta</taxon>
        <taxon>Tracheophyta</taxon>
        <taxon>Spermatophyta</taxon>
        <taxon>Magnoliopsida</taxon>
        <taxon>Ranunculales</taxon>
        <taxon>Papaveraceae</taxon>
        <taxon>Papaveroideae</taxon>
        <taxon>Macleaya</taxon>
    </lineage>
</organism>
<sequence length="192" mass="22176">MQQVLTDDVDFKVMLTFLEFYETLLAFVNFRLYHSIHVEYPPILDPRLEALAATKYLRHHKLWFVFFPRQIDYNFVVPTRASRVESQAVSSSDPGQAEVGKKGIQTEESELRLAQLQHHLLANEPGALMQLVEDTTGDDKDDEETRECNTLFKNLRIFLSREIPSLDTAWQDVAEQLVLLLHVLKLLAYGKS</sequence>
<dbReference type="GO" id="GO:0070545">
    <property type="term" value="C:PeBoW complex"/>
    <property type="evidence" value="ECO:0007669"/>
    <property type="project" value="TreeGrafter"/>
</dbReference>
<dbReference type="PANTHER" id="PTHR12221">
    <property type="entry name" value="PESCADILLO - RELATED"/>
    <property type="match status" value="1"/>
</dbReference>
<dbReference type="STRING" id="56857.A0A200Q6X1"/>
<evidence type="ECO:0000313" key="3">
    <source>
        <dbReference type="Proteomes" id="UP000195402"/>
    </source>
</evidence>
<gene>
    <name evidence="2" type="ORF">BVC80_819g2</name>
</gene>
<dbReference type="Proteomes" id="UP000195402">
    <property type="component" value="Unassembled WGS sequence"/>
</dbReference>
<dbReference type="GO" id="GO:0000463">
    <property type="term" value="P:maturation of LSU-rRNA from tricistronic rRNA transcript (SSU-rRNA, 5.8S rRNA, LSU-rRNA)"/>
    <property type="evidence" value="ECO:0007669"/>
    <property type="project" value="TreeGrafter"/>
</dbReference>
<protein>
    <submittedName>
        <fullName evidence="2">Pescadillo</fullName>
    </submittedName>
</protein>
<comment type="subcellular location">
    <subcellularLocation>
        <location evidence="1">Nucleus</location>
    </subcellularLocation>
</comment>
<dbReference type="AlphaFoldDB" id="A0A200Q6X1"/>
<keyword evidence="3" id="KW-1185">Reference proteome</keyword>
<name>A0A200Q6X1_MACCD</name>
<dbReference type="EMBL" id="MVGT01002903">
    <property type="protein sequence ID" value="OVA06223.1"/>
    <property type="molecule type" value="Genomic_DNA"/>
</dbReference>
<proteinExistence type="predicted"/>
<dbReference type="InterPro" id="IPR010613">
    <property type="entry name" value="PES"/>
</dbReference>
<dbReference type="GO" id="GO:0003723">
    <property type="term" value="F:RNA binding"/>
    <property type="evidence" value="ECO:0007669"/>
    <property type="project" value="TreeGrafter"/>
</dbReference>